<dbReference type="EMBL" id="LECT01000046">
    <property type="protein sequence ID" value="KLU02037.1"/>
    <property type="molecule type" value="Genomic_DNA"/>
</dbReference>
<evidence type="ECO:0000256" key="2">
    <source>
        <dbReference type="ARBA" id="ARBA00022679"/>
    </source>
</evidence>
<dbReference type="PANTHER" id="PTHR12526">
    <property type="entry name" value="GLYCOSYLTRANSFERASE"/>
    <property type="match status" value="1"/>
</dbReference>
<name>A0A0J1B5M7_RHOIS</name>
<reference evidence="4" key="1">
    <citation type="submission" date="2015-05" db="EMBL/GenBank/DDBJ databases">
        <title>Permanent draft genome of Rhodopirellula islandicus K833.</title>
        <authorList>
            <person name="Kizina J."/>
            <person name="Richter M."/>
            <person name="Glockner F.O."/>
            <person name="Harder J."/>
        </authorList>
    </citation>
    <scope>NUCLEOTIDE SEQUENCE [LARGE SCALE GENOMIC DNA]</scope>
    <source>
        <strain evidence="4">K833</strain>
    </source>
</reference>
<dbReference type="PATRIC" id="fig|595434.4.peg.5565"/>
<keyword evidence="1" id="KW-0328">Glycosyltransferase</keyword>
<comment type="caution">
    <text evidence="4">The sequence shown here is derived from an EMBL/GenBank/DDBJ whole genome shotgun (WGS) entry which is preliminary data.</text>
</comment>
<protein>
    <submittedName>
        <fullName evidence="4">Outer membrane organization</fullName>
    </submittedName>
</protein>
<dbReference type="GO" id="GO:0016757">
    <property type="term" value="F:glycosyltransferase activity"/>
    <property type="evidence" value="ECO:0007669"/>
    <property type="project" value="UniProtKB-KW"/>
</dbReference>
<evidence type="ECO:0000313" key="4">
    <source>
        <dbReference type="EMBL" id="KLU02037.1"/>
    </source>
</evidence>
<dbReference type="OrthoDB" id="9797829at2"/>
<dbReference type="RefSeq" id="WP_047816882.1">
    <property type="nucleotide sequence ID" value="NZ_LECT01000046.1"/>
</dbReference>
<proteinExistence type="predicted"/>
<dbReference type="Pfam" id="PF00534">
    <property type="entry name" value="Glycos_transf_1"/>
    <property type="match status" value="1"/>
</dbReference>
<dbReference type="InterPro" id="IPR001296">
    <property type="entry name" value="Glyco_trans_1"/>
</dbReference>
<dbReference type="CDD" id="cd03801">
    <property type="entry name" value="GT4_PimA-like"/>
    <property type="match status" value="1"/>
</dbReference>
<evidence type="ECO:0000256" key="1">
    <source>
        <dbReference type="ARBA" id="ARBA00022676"/>
    </source>
</evidence>
<dbReference type="STRING" id="595434.RISK_005863"/>
<evidence type="ECO:0000259" key="3">
    <source>
        <dbReference type="Pfam" id="PF00534"/>
    </source>
</evidence>
<dbReference type="SUPFAM" id="SSF53756">
    <property type="entry name" value="UDP-Glycosyltransferase/glycogen phosphorylase"/>
    <property type="match status" value="1"/>
</dbReference>
<dbReference type="PANTHER" id="PTHR12526:SF510">
    <property type="entry name" value="D-INOSITOL 3-PHOSPHATE GLYCOSYLTRANSFERASE"/>
    <property type="match status" value="1"/>
</dbReference>
<keyword evidence="2" id="KW-0808">Transferase</keyword>
<dbReference type="AlphaFoldDB" id="A0A0J1B5M7"/>
<dbReference type="Gene3D" id="3.40.50.2000">
    <property type="entry name" value="Glycogen Phosphorylase B"/>
    <property type="match status" value="2"/>
</dbReference>
<organism evidence="4 5">
    <name type="scientific">Rhodopirellula islandica</name>
    <dbReference type="NCBI Taxonomy" id="595434"/>
    <lineage>
        <taxon>Bacteria</taxon>
        <taxon>Pseudomonadati</taxon>
        <taxon>Planctomycetota</taxon>
        <taxon>Planctomycetia</taxon>
        <taxon>Pirellulales</taxon>
        <taxon>Pirellulaceae</taxon>
        <taxon>Rhodopirellula</taxon>
    </lineage>
</organism>
<dbReference type="Proteomes" id="UP000036367">
    <property type="component" value="Unassembled WGS sequence"/>
</dbReference>
<evidence type="ECO:0000313" key="5">
    <source>
        <dbReference type="Proteomes" id="UP000036367"/>
    </source>
</evidence>
<keyword evidence="5" id="KW-1185">Reference proteome</keyword>
<accession>A0A0J1B5M7</accession>
<feature type="domain" description="Glycosyl transferase family 1" evidence="3">
    <location>
        <begin position="286"/>
        <end position="453"/>
    </location>
</feature>
<sequence length="485" mass="53861">MFSKILEKIGSLIGRDHQSHDRKFSLHEVQQVLDQHHAALLELYGIPLDELRNQRLRARILENASLRINSSSNPPAKSDAFGGDWAIFTPLPPTASGIADYAAELAPSLAPRLNATYVVADDAPDPDPDHFGFAVQRLHEWKSNQERDLATPRLYHLGNSRIHDYVLEEAMRRPGVVVLHDRVLHHLFEQTFLRRGDSQTFKTLAAEQHGRLGEMIADLAERDLSGAAFRFGLPLTAPALQNAKAVIVHSFESMYRVRDLLPHIPVQRIPLQYSRATLFTATNAGEIRKRLGMHPDRLIFVALGFATIPKRVDQLITALGSIKDQIPAFELWVVGEMPDSLRLQELANNSGMTNHLQVTGRVDMDTFQAFIDHGDVVVNLRFPSAGESSATLIRAMGAGKPCVVFDSGTALDYPDDALVKIPLEISSHTGLANALRELACDANERQQKGSAAAEHIAKWHDVNQCADAYVNFMLSASNERDEPLR</sequence>
<gene>
    <name evidence="4" type="ORF">RISK_005863</name>
</gene>